<organism evidence="4 5">
    <name type="scientific">Mycetocola zhadangensis</name>
    <dbReference type="NCBI Taxonomy" id="1164595"/>
    <lineage>
        <taxon>Bacteria</taxon>
        <taxon>Bacillati</taxon>
        <taxon>Actinomycetota</taxon>
        <taxon>Actinomycetes</taxon>
        <taxon>Micrococcales</taxon>
        <taxon>Microbacteriaceae</taxon>
        <taxon>Mycetocola</taxon>
    </lineage>
</organism>
<comment type="similarity">
    <text evidence="1">Belongs to the NAD(P)-dependent epimerase/dehydratase family. SDR39U1 subfamily.</text>
</comment>
<accession>A0A3L7IUZ5</accession>
<dbReference type="SUPFAM" id="SSF51735">
    <property type="entry name" value="NAD(P)-binding Rossmann-fold domains"/>
    <property type="match status" value="1"/>
</dbReference>
<keyword evidence="5" id="KW-1185">Reference proteome</keyword>
<gene>
    <name evidence="4" type="ORF">D9V28_13090</name>
</gene>
<name>A0A3L7IUZ5_9MICO</name>
<dbReference type="InterPro" id="IPR036291">
    <property type="entry name" value="NAD(P)-bd_dom_sf"/>
</dbReference>
<dbReference type="Proteomes" id="UP000282460">
    <property type="component" value="Unassembled WGS sequence"/>
</dbReference>
<evidence type="ECO:0000259" key="3">
    <source>
        <dbReference type="Pfam" id="PF08338"/>
    </source>
</evidence>
<dbReference type="EMBL" id="RCWJ01000004">
    <property type="protein sequence ID" value="RLQ81301.1"/>
    <property type="molecule type" value="Genomic_DNA"/>
</dbReference>
<dbReference type="PANTHER" id="PTHR11092">
    <property type="entry name" value="SUGAR NUCLEOTIDE EPIMERASE RELATED"/>
    <property type="match status" value="1"/>
</dbReference>
<dbReference type="Pfam" id="PF08338">
    <property type="entry name" value="DUF1731"/>
    <property type="match status" value="1"/>
</dbReference>
<dbReference type="AlphaFoldDB" id="A0A3L7IUZ5"/>
<comment type="caution">
    <text evidence="4">The sequence shown here is derived from an EMBL/GenBank/DDBJ whole genome shotgun (WGS) entry which is preliminary data.</text>
</comment>
<reference evidence="4 5" key="1">
    <citation type="submission" date="2018-10" db="EMBL/GenBank/DDBJ databases">
        <authorList>
            <person name="Li J."/>
        </authorList>
    </citation>
    <scope>NUCLEOTIDE SEQUENCE [LARGE SCALE GENOMIC DNA]</scope>
    <source>
        <strain evidence="4 5">ZD1-4</strain>
    </source>
</reference>
<dbReference type="InterPro" id="IPR001509">
    <property type="entry name" value="Epimerase_deHydtase"/>
</dbReference>
<evidence type="ECO:0000259" key="2">
    <source>
        <dbReference type="Pfam" id="PF01370"/>
    </source>
</evidence>
<dbReference type="OrthoDB" id="9801773at2"/>
<feature type="domain" description="DUF1731" evidence="3">
    <location>
        <begin position="245"/>
        <end position="290"/>
    </location>
</feature>
<evidence type="ECO:0000256" key="1">
    <source>
        <dbReference type="ARBA" id="ARBA00009353"/>
    </source>
</evidence>
<dbReference type="InterPro" id="IPR010099">
    <property type="entry name" value="SDR39U1"/>
</dbReference>
<evidence type="ECO:0000313" key="5">
    <source>
        <dbReference type="Proteomes" id="UP000282460"/>
    </source>
</evidence>
<sequence length="297" mass="32147">MRIVIAGASGLIGQALVAELSTRGHRVVRLVRRPARTPDELTWDPTSRHLDPRALSGADAVINLSGASIGRLPWSRRYRRSILSSRIDATSTLVSAIRGAEVPPRIFLSASAAGYYGSRPGEVLTEDSARGTGFLSDVTAQWEADAMRVSDITRVVTLRSGIVLDRDGVLKPLLLLTRLGVSGPLSSGTQYWPWVSLDDEVAAIAHLLDSAIEGPVNITGPTPASATTLMRHLAKRLKRPFWLPAPAFALRILLADAAKDLLLVDQQPRPKRLLADGFRFQQETAEAAVDTALARTR</sequence>
<dbReference type="InterPro" id="IPR013549">
    <property type="entry name" value="DUF1731"/>
</dbReference>
<dbReference type="RefSeq" id="WP_121660212.1">
    <property type="nucleotide sequence ID" value="NZ_BMEK01000003.1"/>
</dbReference>
<dbReference type="NCBIfam" id="TIGR01777">
    <property type="entry name" value="yfcH"/>
    <property type="match status" value="1"/>
</dbReference>
<dbReference type="Gene3D" id="3.40.50.720">
    <property type="entry name" value="NAD(P)-binding Rossmann-like Domain"/>
    <property type="match status" value="1"/>
</dbReference>
<feature type="domain" description="NAD-dependent epimerase/dehydratase" evidence="2">
    <location>
        <begin position="3"/>
        <end position="126"/>
    </location>
</feature>
<protein>
    <submittedName>
        <fullName evidence="4">TIGR01777 family protein</fullName>
    </submittedName>
</protein>
<dbReference type="Pfam" id="PF01370">
    <property type="entry name" value="Epimerase"/>
    <property type="match status" value="1"/>
</dbReference>
<proteinExistence type="inferred from homology"/>
<dbReference type="PANTHER" id="PTHR11092:SF0">
    <property type="entry name" value="EPIMERASE FAMILY PROTEIN SDR39U1"/>
    <property type="match status" value="1"/>
</dbReference>
<evidence type="ECO:0000313" key="4">
    <source>
        <dbReference type="EMBL" id="RLQ81301.1"/>
    </source>
</evidence>